<keyword evidence="2" id="KW-0812">Transmembrane</keyword>
<dbReference type="Pfam" id="PF13962">
    <property type="entry name" value="PGG"/>
    <property type="match status" value="1"/>
</dbReference>
<feature type="repeat" description="ANK" evidence="1">
    <location>
        <begin position="28"/>
        <end position="60"/>
    </location>
</feature>
<dbReference type="Proteomes" id="UP001324115">
    <property type="component" value="Unassembled WGS sequence"/>
</dbReference>
<keyword evidence="5" id="KW-1185">Reference proteome</keyword>
<evidence type="ECO:0000259" key="3">
    <source>
        <dbReference type="Pfam" id="PF13962"/>
    </source>
</evidence>
<evidence type="ECO:0000313" key="5">
    <source>
        <dbReference type="Proteomes" id="UP001324115"/>
    </source>
</evidence>
<dbReference type="InterPro" id="IPR026961">
    <property type="entry name" value="PGG_dom"/>
</dbReference>
<evidence type="ECO:0000313" key="4">
    <source>
        <dbReference type="EMBL" id="KAK4604113.1"/>
    </source>
</evidence>
<feature type="domain" description="PGG" evidence="3">
    <location>
        <begin position="386"/>
        <end position="489"/>
    </location>
</feature>
<dbReference type="SUPFAM" id="SSF48403">
    <property type="entry name" value="Ankyrin repeat"/>
    <property type="match status" value="2"/>
</dbReference>
<proteinExistence type="predicted"/>
<evidence type="ECO:0000256" key="2">
    <source>
        <dbReference type="SAM" id="Phobius"/>
    </source>
</evidence>
<feature type="transmembrane region" description="Helical" evidence="2">
    <location>
        <begin position="461"/>
        <end position="485"/>
    </location>
</feature>
<dbReference type="InterPro" id="IPR002110">
    <property type="entry name" value="Ankyrin_rpt"/>
</dbReference>
<dbReference type="PROSITE" id="PS50088">
    <property type="entry name" value="ANK_REPEAT"/>
    <property type="match status" value="1"/>
</dbReference>
<dbReference type="InterPro" id="IPR036770">
    <property type="entry name" value="Ankyrin_rpt-contain_sf"/>
</dbReference>
<keyword evidence="2" id="KW-1133">Transmembrane helix</keyword>
<evidence type="ECO:0000256" key="1">
    <source>
        <dbReference type="PROSITE-ProRule" id="PRU00023"/>
    </source>
</evidence>
<feature type="transmembrane region" description="Helical" evidence="2">
    <location>
        <begin position="392"/>
        <end position="410"/>
    </location>
</feature>
<dbReference type="SMART" id="SM00248">
    <property type="entry name" value="ANK"/>
    <property type="match status" value="4"/>
</dbReference>
<dbReference type="GO" id="GO:0016020">
    <property type="term" value="C:membrane"/>
    <property type="evidence" value="ECO:0007669"/>
    <property type="project" value="TreeGrafter"/>
</dbReference>
<protein>
    <recommendedName>
        <fullName evidence="3">PGG domain-containing protein</fullName>
    </recommendedName>
</protein>
<feature type="transmembrane region" description="Helical" evidence="2">
    <location>
        <begin position="497"/>
        <end position="515"/>
    </location>
</feature>
<dbReference type="PANTHER" id="PTHR24177">
    <property type="entry name" value="CASKIN"/>
    <property type="match status" value="1"/>
</dbReference>
<feature type="transmembrane region" description="Helical" evidence="2">
    <location>
        <begin position="422"/>
        <end position="449"/>
    </location>
</feature>
<dbReference type="EMBL" id="JAXUIC010000002">
    <property type="protein sequence ID" value="KAK4604113.1"/>
    <property type="molecule type" value="Genomic_DNA"/>
</dbReference>
<keyword evidence="2" id="KW-0472">Membrane</keyword>
<reference evidence="4 5" key="1">
    <citation type="journal article" date="2023" name="G3 (Bethesda)">
        <title>A haplotype-resolved chromosome-scale genome for Quercus rubra L. provides insights into the genetics of adaptive traits for red oak species.</title>
        <authorList>
            <person name="Kapoor B."/>
            <person name="Jenkins J."/>
            <person name="Schmutz J."/>
            <person name="Zhebentyayeva T."/>
            <person name="Kuelheim C."/>
            <person name="Coggeshall M."/>
            <person name="Heim C."/>
            <person name="Lasky J.R."/>
            <person name="Leites L."/>
            <person name="Islam-Faridi N."/>
            <person name="Romero-Severson J."/>
            <person name="DeLeo V.L."/>
            <person name="Lucas S.M."/>
            <person name="Lazic D."/>
            <person name="Gailing O."/>
            <person name="Carlson J."/>
            <person name="Staton M."/>
        </authorList>
    </citation>
    <scope>NUCLEOTIDE SEQUENCE [LARGE SCALE GENOMIC DNA]</scope>
    <source>
        <strain evidence="4">Pseudo-F2</strain>
    </source>
</reference>
<dbReference type="PANTHER" id="PTHR24177:SF434">
    <property type="entry name" value="PGG DOMAIN-CONTAINING PROTEIN"/>
    <property type="match status" value="1"/>
</dbReference>
<keyword evidence="1" id="KW-0040">ANK repeat</keyword>
<name>A0AAN7G1Q4_QUERU</name>
<accession>A0AAN7G1Q4</accession>
<dbReference type="AlphaFoldDB" id="A0AAN7G1Q4"/>
<comment type="caution">
    <text evidence="4">The sequence shown here is derived from an EMBL/GenBank/DDBJ whole genome shotgun (WGS) entry which is preliminary data.</text>
</comment>
<dbReference type="Gene3D" id="1.25.40.20">
    <property type="entry name" value="Ankyrin repeat-containing domain"/>
    <property type="match status" value="2"/>
</dbReference>
<sequence>MRLYLAALNGNWKSIEGMQRIQRRIGRKGETTLHIAAAANKEEFVNKLLAWMGDNNLITAENLAVNVTLTAGNEIGTTALNFAAAVGNVKIAKAMLDIDIGDLPNIATTLKKPMKPLLMAASSGHSKMVELLYSMTNMVGNEEAEIFITCVKNNLYGEALKMLENNCRLARAKSNGETALHVLARKPSAFVNESQPGVLTRHINNIPWLKFKQENSKQSAANDLFTERLEAYKLDVENLFENPEIPQALFEAARVGNIEFMVKLIRFDFDILWTTDKHKSIFHIAVEKRHESIFNLLNELGTVGNIIVHRTIENGSNILHLAAGLAPQEKLNAISGAALQMQRELQWFKEVEKFVSADYKEMKNSKGDTPYVLFTKKHEKLRRDGEKWMRDTANYSMVVSVLIGSIMFTGQVADGLNENPHLFLVFTVSTAISLFGSSTSLIMFLYILTSRYSFEDFLVSLPVRLMIGVTSLYISIAAMMVSFATSFWLKNYNQRDVIFVVIGLCACVPIMDVLLKYRLVFDIFQSTFFRFRPQHRLLQDEISNAPVRRSQSHLSADLTSV</sequence>
<organism evidence="4 5">
    <name type="scientific">Quercus rubra</name>
    <name type="common">Northern red oak</name>
    <name type="synonym">Quercus borealis</name>
    <dbReference type="NCBI Taxonomy" id="3512"/>
    <lineage>
        <taxon>Eukaryota</taxon>
        <taxon>Viridiplantae</taxon>
        <taxon>Streptophyta</taxon>
        <taxon>Embryophyta</taxon>
        <taxon>Tracheophyta</taxon>
        <taxon>Spermatophyta</taxon>
        <taxon>Magnoliopsida</taxon>
        <taxon>eudicotyledons</taxon>
        <taxon>Gunneridae</taxon>
        <taxon>Pentapetalae</taxon>
        <taxon>rosids</taxon>
        <taxon>fabids</taxon>
        <taxon>Fagales</taxon>
        <taxon>Fagaceae</taxon>
        <taxon>Quercus</taxon>
    </lineage>
</organism>
<gene>
    <name evidence="4" type="ORF">RGQ29_012573</name>
</gene>